<evidence type="ECO:0000313" key="3">
    <source>
        <dbReference type="Proteomes" id="UP000007718"/>
    </source>
</evidence>
<dbReference type="SUPFAM" id="SSF52540">
    <property type="entry name" value="P-loop containing nucleoside triphosphate hydrolases"/>
    <property type="match status" value="1"/>
</dbReference>
<feature type="domain" description="AAA+ ATPase" evidence="1">
    <location>
        <begin position="51"/>
        <end position="190"/>
    </location>
</feature>
<dbReference type="CDD" id="cd00009">
    <property type="entry name" value="AAA"/>
    <property type="match status" value="1"/>
</dbReference>
<dbReference type="STRING" id="693977.Deipr_1368"/>
<dbReference type="EMBL" id="CP002536">
    <property type="protein sequence ID" value="ADY26515.1"/>
    <property type="molecule type" value="Genomic_DNA"/>
</dbReference>
<dbReference type="KEGG" id="dpt:Deipr_1368"/>
<dbReference type="SMART" id="SM00382">
    <property type="entry name" value="AAA"/>
    <property type="match status" value="1"/>
</dbReference>
<sequence>MTEPQFSSSVTTSSNASSTAQAVMERVQSNVARVLVGKEDVTRLALAGILAGGHILLEDAPGTGKTMLARALAVSLGLDFARVQFTPDLLPSDVTGVSIYREGRFEFVPGPIFTGILLADEINRATPKTQSALLEAMGEGQVTESGVTHALQKPFVVIATQNPVEHEGTYALPEAQLDRFLLKLSVGYPTLHEEVQLLSRLQTAHPIDTLAAVAGPADLLAAQRAVREVRVSPDLQHYLASIVGATRSHPRIALGAGPRASLGIQAAAQALAYLAGRDFVTPDDVKAAARGVLPHRLLLNIEARMADISAASLVEEILGTVPVPVETPAAMAQAAAEPTPAG</sequence>
<dbReference type="GO" id="GO:0016887">
    <property type="term" value="F:ATP hydrolysis activity"/>
    <property type="evidence" value="ECO:0007669"/>
    <property type="project" value="InterPro"/>
</dbReference>
<dbReference type="InterPro" id="IPR041628">
    <property type="entry name" value="ChlI/MoxR_AAA_lid"/>
</dbReference>
<dbReference type="Gene3D" id="3.40.50.300">
    <property type="entry name" value="P-loop containing nucleotide triphosphate hydrolases"/>
    <property type="match status" value="1"/>
</dbReference>
<dbReference type="RefSeq" id="WP_013615124.1">
    <property type="nucleotide sequence ID" value="NC_015161.1"/>
</dbReference>
<dbReference type="InterPro" id="IPR050764">
    <property type="entry name" value="CbbQ/NirQ/NorQ/GpvN"/>
</dbReference>
<proteinExistence type="predicted"/>
<evidence type="ECO:0000313" key="2">
    <source>
        <dbReference type="EMBL" id="ADY26515.1"/>
    </source>
</evidence>
<name>F0RJ78_DEIPM</name>
<dbReference type="Proteomes" id="UP000007718">
    <property type="component" value="Chromosome"/>
</dbReference>
<gene>
    <name evidence="2" type="ordered locus">Deipr_1368</name>
</gene>
<dbReference type="Pfam" id="PF07726">
    <property type="entry name" value="AAA_3"/>
    <property type="match status" value="1"/>
</dbReference>
<reference evidence="3" key="1">
    <citation type="submission" date="2011-02" db="EMBL/GenBank/DDBJ databases">
        <title>The complete sequence of chromosome of Deinococcus proteolyticus DSM 20540.</title>
        <authorList>
            <consortium name="US DOE Joint Genome Institute (JGI-PGF)"/>
            <person name="Lucas S."/>
            <person name="Copeland A."/>
            <person name="Lapidus A."/>
            <person name="Bruce D."/>
            <person name="Goodwin L."/>
            <person name="Pitluck S."/>
            <person name="Kyrpides N."/>
            <person name="Mavromatis K."/>
            <person name="Pagani I."/>
            <person name="Ivanova N."/>
            <person name="Ovchinnikova G."/>
            <person name="Zeytun A."/>
            <person name="Detter J.C."/>
            <person name="Han C."/>
            <person name="Land M."/>
            <person name="Hauser L."/>
            <person name="Markowitz V."/>
            <person name="Cheng J.-F."/>
            <person name="Hugenholtz P."/>
            <person name="Woyke T."/>
            <person name="Wu D."/>
            <person name="Pukall R."/>
            <person name="Steenblock K."/>
            <person name="Brambilla E."/>
            <person name="Klenk H.-P."/>
            <person name="Eisen J.A."/>
        </authorList>
    </citation>
    <scope>NUCLEOTIDE SEQUENCE [LARGE SCALE GENOMIC DNA]</scope>
    <source>
        <strain evidence="3">ATCC 35074 / DSM 20540 / JCM 6276 / NBRC 101906 / NCIMB 13154 / VKM Ac-1939 / CCM 2703 / MRP</strain>
    </source>
</reference>
<dbReference type="HOGENOM" id="CLU_034716_3_1_0"/>
<dbReference type="eggNOG" id="COG0714">
    <property type="taxonomic scope" value="Bacteria"/>
</dbReference>
<dbReference type="AlphaFoldDB" id="F0RJ78"/>
<organism evidence="2 3">
    <name type="scientific">Deinococcus proteolyticus (strain ATCC 35074 / DSM 20540 / JCM 6276 / NBRC 101906 / NCIMB 13154 / VKM Ac-1939 / CCM 2703 / MRP)</name>
    <dbReference type="NCBI Taxonomy" id="693977"/>
    <lineage>
        <taxon>Bacteria</taxon>
        <taxon>Thermotogati</taxon>
        <taxon>Deinococcota</taxon>
        <taxon>Deinococci</taxon>
        <taxon>Deinococcales</taxon>
        <taxon>Deinococcaceae</taxon>
        <taxon>Deinococcus</taxon>
    </lineage>
</organism>
<dbReference type="InterPro" id="IPR011703">
    <property type="entry name" value="ATPase_AAA-3"/>
</dbReference>
<evidence type="ECO:0000259" key="1">
    <source>
        <dbReference type="SMART" id="SM00382"/>
    </source>
</evidence>
<dbReference type="Pfam" id="PF17863">
    <property type="entry name" value="AAA_lid_2"/>
    <property type="match status" value="1"/>
</dbReference>
<protein>
    <submittedName>
        <fullName evidence="2">ATPase associated with various cellular activities AAA_3</fullName>
    </submittedName>
</protein>
<dbReference type="PIRSF" id="PIRSF002849">
    <property type="entry name" value="AAA_ATPase_chaperone_MoxR_prd"/>
    <property type="match status" value="1"/>
</dbReference>
<dbReference type="InterPro" id="IPR027417">
    <property type="entry name" value="P-loop_NTPase"/>
</dbReference>
<dbReference type="Gene3D" id="1.10.8.80">
    <property type="entry name" value="Magnesium chelatase subunit I, C-Terminal domain"/>
    <property type="match status" value="1"/>
</dbReference>
<accession>F0RJ78</accession>
<dbReference type="GO" id="GO:0005524">
    <property type="term" value="F:ATP binding"/>
    <property type="evidence" value="ECO:0007669"/>
    <property type="project" value="InterPro"/>
</dbReference>
<reference evidence="2 3" key="2">
    <citation type="journal article" date="2012" name="Stand. Genomic Sci.">
        <title>Complete genome sequence of the orange-red pigmented, radioresistant Deinococcus proteolyticus type strain (MRP(T)).</title>
        <authorList>
            <person name="Copeland A."/>
            <person name="Zeytun A."/>
            <person name="Yassawong M."/>
            <person name="Nolan M."/>
            <person name="Lucas S."/>
            <person name="Hammon N."/>
            <person name="Deshpande S."/>
            <person name="Cheng J.F."/>
            <person name="Han C."/>
            <person name="Tapia R."/>
            <person name="Goodwin L.A."/>
            <person name="Pitluck S."/>
            <person name="Mavromatis K."/>
            <person name="Liolios K."/>
            <person name="Pagani I."/>
            <person name="Ivanova N."/>
            <person name="Mikhailova N."/>
            <person name="Pati A."/>
            <person name="Chen A."/>
            <person name="Palaniappan K."/>
            <person name="Land M."/>
            <person name="Hauser L."/>
            <person name="Jeffries C.D."/>
            <person name="Brambilla E.M."/>
            <person name="Rohde M."/>
            <person name="Sikorski J."/>
            <person name="Pukall R."/>
            <person name="Goker M."/>
            <person name="Detter J.C."/>
            <person name="Woyke T."/>
            <person name="Bristow J."/>
            <person name="Eisen J.A."/>
            <person name="Markowitz V."/>
            <person name="Hugenholtz P."/>
            <person name="Kyrpides N.C."/>
            <person name="Klenk H.P."/>
            <person name="Lapidus A."/>
        </authorList>
    </citation>
    <scope>NUCLEOTIDE SEQUENCE [LARGE SCALE GENOMIC DNA]</scope>
    <source>
        <strain evidence="3">ATCC 35074 / DSM 20540 / JCM 6276 / NBRC 101906 / NCIMB 13154 / VKM Ac-1939 / CCM 2703 / MRP</strain>
    </source>
</reference>
<keyword evidence="3" id="KW-1185">Reference proteome</keyword>
<dbReference type="PANTHER" id="PTHR42759:SF5">
    <property type="entry name" value="METHANOL DEHYDROGENASE REGULATOR"/>
    <property type="match status" value="1"/>
</dbReference>
<dbReference type="InterPro" id="IPR003593">
    <property type="entry name" value="AAA+_ATPase"/>
</dbReference>
<dbReference type="PANTHER" id="PTHR42759">
    <property type="entry name" value="MOXR FAMILY PROTEIN"/>
    <property type="match status" value="1"/>
</dbReference>